<name>C2M9U7_9PORP</name>
<evidence type="ECO:0000313" key="1">
    <source>
        <dbReference type="EMBL" id="EEK17506.1"/>
    </source>
</evidence>
<comment type="caution">
    <text evidence="1">The sequence shown here is derived from an EMBL/GenBank/DDBJ whole genome shotgun (WGS) entry which is preliminary data.</text>
</comment>
<proteinExistence type="predicted"/>
<dbReference type="STRING" id="596327.PORUE0001_0275"/>
<keyword evidence="2" id="KW-1185">Reference proteome</keyword>
<gene>
    <name evidence="1" type="ORF">PORUE0001_0275</name>
</gene>
<dbReference type="AlphaFoldDB" id="C2M9U7"/>
<reference evidence="1 2" key="1">
    <citation type="submission" date="2009-04" db="EMBL/GenBank/DDBJ databases">
        <authorList>
            <person name="Sebastian Y."/>
            <person name="Madupu R."/>
            <person name="Durkin A.S."/>
            <person name="Torralba M."/>
            <person name="Methe B."/>
            <person name="Sutton G.G."/>
            <person name="Strausberg R.L."/>
            <person name="Nelson K.E."/>
        </authorList>
    </citation>
    <scope>NUCLEOTIDE SEQUENCE [LARGE SCALE GENOMIC DNA]</scope>
    <source>
        <strain evidence="1 2">60-3</strain>
    </source>
</reference>
<dbReference type="EMBL" id="ACLR01000049">
    <property type="protein sequence ID" value="EEK17506.1"/>
    <property type="molecule type" value="Genomic_DNA"/>
</dbReference>
<protein>
    <submittedName>
        <fullName evidence="1">Uncharacterized protein</fullName>
    </submittedName>
</protein>
<accession>C2M9U7</accession>
<sequence length="47" mass="5621">MRPYRARARLDTTDAQIVRPYRARARFDTTDALPLNTFVRPYFNFAE</sequence>
<organism evidence="1 2">
    <name type="scientific">Porphyromonas uenonis 60-3</name>
    <dbReference type="NCBI Taxonomy" id="596327"/>
    <lineage>
        <taxon>Bacteria</taxon>
        <taxon>Pseudomonadati</taxon>
        <taxon>Bacteroidota</taxon>
        <taxon>Bacteroidia</taxon>
        <taxon>Bacteroidales</taxon>
        <taxon>Porphyromonadaceae</taxon>
        <taxon>Porphyromonas</taxon>
    </lineage>
</organism>
<evidence type="ECO:0000313" key="2">
    <source>
        <dbReference type="Proteomes" id="UP000003303"/>
    </source>
</evidence>
<dbReference type="Proteomes" id="UP000003303">
    <property type="component" value="Unassembled WGS sequence"/>
</dbReference>